<evidence type="ECO:0000313" key="2">
    <source>
        <dbReference type="EMBL" id="RRT69718.1"/>
    </source>
</evidence>
<organism evidence="2 3">
    <name type="scientific">Ensete ventricosum</name>
    <name type="common">Abyssinian banana</name>
    <name type="synonym">Musa ensete</name>
    <dbReference type="NCBI Taxonomy" id="4639"/>
    <lineage>
        <taxon>Eukaryota</taxon>
        <taxon>Viridiplantae</taxon>
        <taxon>Streptophyta</taxon>
        <taxon>Embryophyta</taxon>
        <taxon>Tracheophyta</taxon>
        <taxon>Spermatophyta</taxon>
        <taxon>Magnoliopsida</taxon>
        <taxon>Liliopsida</taxon>
        <taxon>Zingiberales</taxon>
        <taxon>Musaceae</taxon>
        <taxon>Ensete</taxon>
    </lineage>
</organism>
<dbReference type="InterPro" id="IPR013083">
    <property type="entry name" value="Znf_RING/FYVE/PHD"/>
</dbReference>
<sequence>MLFLSIRISSIIMKHLYLATSYSEAKIHGDSLSGIIRKTRTVMECLHRFCRECIDKSMRLGYVPKVFSLYICKYSYFSRCYLSCRNNECPACRTHCASRRSLRDDPNYDALIATLYPDIDKYEEEELAFHEEEKSRNKKVASPYRIKALGRRRSTAKAAAVFGRKPQGSYRNHLRGRGRSIGGETAAAGSDDEEEEANGNDVTKDTSSADEPSPERRPKRCKRWGAPRSSPARTVGSGDVGSEENDDFEVNREPLGTSPLRAGNREMLAWGKNGTRSQTRHSGTSGLNGRLVKGGRMAKLVDYLRNLDEADDEYSDDFAPKLESVDACVQFIALQTSVQAEEVEMYVRKPQCQNLAVGASNSMDEASADPSIGLQMVEGQESLAAICASFMSDLGEMVRCLNWYITDHNLYPSIILMRNASFSFPGVGLRSEDSGLDKCLAATFHVRI</sequence>
<evidence type="ECO:0000256" key="1">
    <source>
        <dbReference type="SAM" id="MobiDB-lite"/>
    </source>
</evidence>
<comment type="caution">
    <text evidence="2">The sequence shown here is derived from an EMBL/GenBank/DDBJ whole genome shotgun (WGS) entry which is preliminary data.</text>
</comment>
<reference evidence="2 3" key="1">
    <citation type="journal article" date="2014" name="Agronomy (Basel)">
        <title>A Draft Genome Sequence for Ensete ventricosum, the Drought-Tolerant Tree Against Hunger.</title>
        <authorList>
            <person name="Harrison J."/>
            <person name="Moore K.A."/>
            <person name="Paszkiewicz K."/>
            <person name="Jones T."/>
            <person name="Grant M."/>
            <person name="Ambacheew D."/>
            <person name="Muzemil S."/>
            <person name="Studholme D.J."/>
        </authorList>
    </citation>
    <scope>NUCLEOTIDE SEQUENCE [LARGE SCALE GENOMIC DNA]</scope>
</reference>
<dbReference type="CDD" id="cd16531">
    <property type="entry name" value="RING-HC_RING1-like"/>
    <property type="match status" value="1"/>
</dbReference>
<dbReference type="PANTHER" id="PTHR46537">
    <property type="entry name" value="OS11G0578200 PROTEIN"/>
    <property type="match status" value="1"/>
</dbReference>
<gene>
    <name evidence="2" type="ORF">B296_00032860</name>
</gene>
<dbReference type="Proteomes" id="UP000287651">
    <property type="component" value="Unassembled WGS sequence"/>
</dbReference>
<accession>A0A427A0H5</accession>
<evidence type="ECO:0008006" key="4">
    <source>
        <dbReference type="Google" id="ProtNLM"/>
    </source>
</evidence>
<evidence type="ECO:0000313" key="3">
    <source>
        <dbReference type="Proteomes" id="UP000287651"/>
    </source>
</evidence>
<dbReference type="Gene3D" id="3.30.40.10">
    <property type="entry name" value="Zinc/RING finger domain, C3HC4 (zinc finger)"/>
    <property type="match status" value="1"/>
</dbReference>
<dbReference type="AlphaFoldDB" id="A0A427A0H5"/>
<protein>
    <recommendedName>
        <fullName evidence="4">RING-type domain-containing protein</fullName>
    </recommendedName>
</protein>
<name>A0A427A0H5_ENSVE</name>
<proteinExistence type="predicted"/>
<dbReference type="InterPro" id="IPR044592">
    <property type="entry name" value="RING1A/B"/>
</dbReference>
<feature type="region of interest" description="Disordered" evidence="1">
    <location>
        <begin position="157"/>
        <end position="261"/>
    </location>
</feature>
<dbReference type="PANTHER" id="PTHR46537:SF3">
    <property type="entry name" value="E3 UBIQUITIN-PROTEIN LIGASE RING1A"/>
    <property type="match status" value="1"/>
</dbReference>
<dbReference type="EMBL" id="AMZH03004256">
    <property type="protein sequence ID" value="RRT69718.1"/>
    <property type="molecule type" value="Genomic_DNA"/>
</dbReference>